<dbReference type="InterPro" id="IPR013785">
    <property type="entry name" value="Aldolase_TIM"/>
</dbReference>
<dbReference type="AlphaFoldDB" id="A0A4R1BAA5"/>
<dbReference type="PANTHER" id="PTHR43778:SF2">
    <property type="entry name" value="PYRUVATE CARBOXYLASE, MITOCHONDRIAL"/>
    <property type="match status" value="1"/>
</dbReference>
<dbReference type="Gene3D" id="3.20.20.70">
    <property type="entry name" value="Aldolase class I"/>
    <property type="match status" value="1"/>
</dbReference>
<dbReference type="CDD" id="cd07937">
    <property type="entry name" value="DRE_TIM_PC_TC_5S"/>
    <property type="match status" value="1"/>
</dbReference>
<protein>
    <submittedName>
        <fullName evidence="2">Biotin carboxyl carrier protein</fullName>
    </submittedName>
</protein>
<keyword evidence="3" id="KW-1185">Reference proteome</keyword>
<dbReference type="Proteomes" id="UP000295244">
    <property type="component" value="Unassembled WGS sequence"/>
</dbReference>
<dbReference type="GO" id="GO:0004736">
    <property type="term" value="F:pyruvate carboxylase activity"/>
    <property type="evidence" value="ECO:0007669"/>
    <property type="project" value="TreeGrafter"/>
</dbReference>
<dbReference type="InterPro" id="IPR000891">
    <property type="entry name" value="PYR_CT"/>
</dbReference>
<dbReference type="SUPFAM" id="SSF89000">
    <property type="entry name" value="post-HMGL domain-like"/>
    <property type="match status" value="1"/>
</dbReference>
<proteinExistence type="predicted"/>
<dbReference type="Pfam" id="PF00682">
    <property type="entry name" value="HMGL-like"/>
    <property type="match status" value="1"/>
</dbReference>
<reference evidence="2 3" key="1">
    <citation type="submission" date="2019-03" db="EMBL/GenBank/DDBJ databases">
        <title>Whole genome sequence of a novel Rubrobacter taiwanensis strain, isolated from Yellowstone National Park.</title>
        <authorList>
            <person name="Freed S."/>
            <person name="Ramaley R.F."/>
            <person name="Kyndt J.A."/>
        </authorList>
    </citation>
    <scope>NUCLEOTIDE SEQUENCE [LARGE SCALE GENOMIC DNA]</scope>
    <source>
        <strain evidence="2 3">Yellowstone</strain>
    </source>
</reference>
<name>A0A4R1BAA5_9ACTN</name>
<dbReference type="InterPro" id="IPR055268">
    <property type="entry name" value="PCB-like"/>
</dbReference>
<evidence type="ECO:0000313" key="3">
    <source>
        <dbReference type="Proteomes" id="UP000295244"/>
    </source>
</evidence>
<dbReference type="SUPFAM" id="SSF51569">
    <property type="entry name" value="Aldolase"/>
    <property type="match status" value="1"/>
</dbReference>
<accession>A0A4R1BAA5</accession>
<dbReference type="OrthoDB" id="9760256at2"/>
<sequence>MSEKIEIIDTTVRDGNQSLWSATGLTTQDVFAIAPTMDRVGFHALDFTSSTHMAISVRFHREDPWERIRMVSAAMPNTPLGLITTGMRFIRWVPAGEDVMRLAFRCWVRNGMRRIQIVDPSNQPEALIRMAHIAREEGFEEVVVGLTYSISPVHTHDYYLERASAVARSEDIDRLYLKDPGGLLMPEAVRTLIPGFIERFAPRPVELHSHCTIGLGPLAYVEGLRSGVRTLHTAVEPLGSGSSNPPAGATLRNMEAEGFSCDLDAEALDTVSKYFQELARERGLPPGSPREFDGAYFRHQMPGGMITTTRRQLQELGRPDLFDAVLEEVPRVRAEMGYPIMVTPVSQFVATQAVMNVISGERWSRVSDEMVRYFLGHYYEPPAPVDPDIADRVLSTPRAAELKDLRPISLDGARERFGRRISDEELLLRLTMPAEQVDAMVAERGKQREPLVRPGRAPLVRLLHELSRRKSISYFRLEDERTGDTIVWRHEA</sequence>
<dbReference type="InterPro" id="IPR003379">
    <property type="entry name" value="Carboxylase_cons_dom"/>
</dbReference>
<comment type="caution">
    <text evidence="2">The sequence shown here is derived from an EMBL/GenBank/DDBJ whole genome shotgun (WGS) entry which is preliminary data.</text>
</comment>
<gene>
    <name evidence="2" type="ORF">E0L93_14280</name>
</gene>
<feature type="domain" description="Pyruvate carboxyltransferase" evidence="1">
    <location>
        <begin position="5"/>
        <end position="269"/>
    </location>
</feature>
<dbReference type="EMBL" id="SKBU01000037">
    <property type="protein sequence ID" value="TCJ13873.1"/>
    <property type="molecule type" value="Genomic_DNA"/>
</dbReference>
<dbReference type="Pfam" id="PF02436">
    <property type="entry name" value="PYC_OADA"/>
    <property type="match status" value="1"/>
</dbReference>
<dbReference type="PROSITE" id="PS50991">
    <property type="entry name" value="PYR_CT"/>
    <property type="match status" value="1"/>
</dbReference>
<evidence type="ECO:0000313" key="2">
    <source>
        <dbReference type="EMBL" id="TCJ13873.1"/>
    </source>
</evidence>
<dbReference type="RefSeq" id="WP_132692755.1">
    <property type="nucleotide sequence ID" value="NZ_SKBU01000037.1"/>
</dbReference>
<evidence type="ECO:0000259" key="1">
    <source>
        <dbReference type="PROSITE" id="PS50991"/>
    </source>
</evidence>
<dbReference type="GO" id="GO:0005737">
    <property type="term" value="C:cytoplasm"/>
    <property type="evidence" value="ECO:0007669"/>
    <property type="project" value="TreeGrafter"/>
</dbReference>
<organism evidence="2 3">
    <name type="scientific">Rubrobacter taiwanensis</name>
    <dbReference type="NCBI Taxonomy" id="185139"/>
    <lineage>
        <taxon>Bacteria</taxon>
        <taxon>Bacillati</taxon>
        <taxon>Actinomycetota</taxon>
        <taxon>Rubrobacteria</taxon>
        <taxon>Rubrobacterales</taxon>
        <taxon>Rubrobacteraceae</taxon>
        <taxon>Rubrobacter</taxon>
    </lineage>
</organism>
<dbReference type="GO" id="GO:0006094">
    <property type="term" value="P:gluconeogenesis"/>
    <property type="evidence" value="ECO:0007669"/>
    <property type="project" value="TreeGrafter"/>
</dbReference>
<dbReference type="PANTHER" id="PTHR43778">
    <property type="entry name" value="PYRUVATE CARBOXYLASE"/>
    <property type="match status" value="1"/>
</dbReference>